<keyword evidence="4 8" id="KW-1133">Transmembrane helix</keyword>
<dbReference type="InterPro" id="IPR025856">
    <property type="entry name" value="HeH/LEM_domain"/>
</dbReference>
<evidence type="ECO:0000256" key="7">
    <source>
        <dbReference type="SAM" id="MobiDB-lite"/>
    </source>
</evidence>
<dbReference type="SUPFAM" id="SSF52540">
    <property type="entry name" value="P-loop containing nucleoside triphosphate hydrolases"/>
    <property type="match status" value="1"/>
</dbReference>
<dbReference type="Gene3D" id="3.40.50.300">
    <property type="entry name" value="P-loop containing nucleotide triphosphate hydrolases"/>
    <property type="match status" value="1"/>
</dbReference>
<dbReference type="InterPro" id="IPR018996">
    <property type="entry name" value="Man1/Src1-like_C"/>
</dbReference>
<gene>
    <name evidence="13" type="ORF">PNEJI1_000590</name>
</gene>
<organism evidence="14">
    <name type="scientific">Pneumocystis jirovecii</name>
    <name type="common">Human pneumocystis pneumonia agent</name>
    <dbReference type="NCBI Taxonomy" id="42068"/>
    <lineage>
        <taxon>Eukaryota</taxon>
        <taxon>Fungi</taxon>
        <taxon>Dikarya</taxon>
        <taxon>Ascomycota</taxon>
        <taxon>Taphrinomycotina</taxon>
        <taxon>Pneumocystomycetes</taxon>
        <taxon>Pneumocystaceae</taxon>
        <taxon>Pneumocystis</taxon>
    </lineage>
</organism>
<dbReference type="Pfam" id="PF12949">
    <property type="entry name" value="HeH"/>
    <property type="match status" value="1"/>
</dbReference>
<dbReference type="Pfam" id="PF08302">
    <property type="entry name" value="tRNA_lig_CPD"/>
    <property type="match status" value="1"/>
</dbReference>
<name>L0PDW4_PNEJI</name>
<evidence type="ECO:0000256" key="5">
    <source>
        <dbReference type="ARBA" id="ARBA00023136"/>
    </source>
</evidence>
<dbReference type="AlphaFoldDB" id="L0PDW4"/>
<dbReference type="FunCoup" id="L0PDW4">
    <property type="interactions" value="32"/>
</dbReference>
<feature type="transmembrane region" description="Helical" evidence="8">
    <location>
        <begin position="382"/>
        <end position="405"/>
    </location>
</feature>
<keyword evidence="5 8" id="KW-0472">Membrane</keyword>
<dbReference type="Pfam" id="PF08303">
    <property type="entry name" value="tRNA_lig_kinase"/>
    <property type="match status" value="1"/>
</dbReference>
<feature type="region of interest" description="Disordered" evidence="7">
    <location>
        <begin position="481"/>
        <end position="546"/>
    </location>
</feature>
<dbReference type="InterPro" id="IPR015966">
    <property type="entry name" value="tRNA_lig_kin_fungi"/>
</dbReference>
<dbReference type="VEuPathDB" id="FungiDB:PNEJI1_000590"/>
<evidence type="ECO:0000256" key="1">
    <source>
        <dbReference type="ARBA" id="ARBA00004540"/>
    </source>
</evidence>
<keyword evidence="6" id="KW-0539">Nucleus</keyword>
<feature type="compositionally biased region" description="Polar residues" evidence="7">
    <location>
        <begin position="523"/>
        <end position="540"/>
    </location>
</feature>
<dbReference type="PANTHER" id="PTHR32004">
    <property type="entry name" value="TRNA LIGASE"/>
    <property type="match status" value="1"/>
</dbReference>
<feature type="domain" description="Man1/Src1-like C-terminal" evidence="11">
    <location>
        <begin position="708"/>
        <end position="1042"/>
    </location>
</feature>
<dbReference type="InterPro" id="IPR015965">
    <property type="entry name" value="tRNA_lig_PDEase"/>
</dbReference>
<reference evidence="13 14" key="1">
    <citation type="journal article" date="2012" name="MBio">
        <title>De novo assembly of the Pneumocystis jirovecii genome from a single bronchoalveolar lavage fluid specimen from a patient.</title>
        <authorList>
            <person name="Cisse O.H."/>
            <person name="Pagni M."/>
            <person name="Hauser P.M."/>
        </authorList>
    </citation>
    <scope>NUCLEOTIDE SEQUENCE [LARGE SCALE GENOMIC DNA]</scope>
    <source>
        <strain evidence="13 14">SE8</strain>
    </source>
</reference>
<dbReference type="GO" id="GO:0005637">
    <property type="term" value="C:nuclear inner membrane"/>
    <property type="evidence" value="ECO:0007669"/>
    <property type="project" value="UniProtKB-SubCell"/>
</dbReference>
<evidence type="ECO:0000256" key="6">
    <source>
        <dbReference type="ARBA" id="ARBA00023242"/>
    </source>
</evidence>
<dbReference type="GO" id="GO:0005524">
    <property type="term" value="F:ATP binding"/>
    <property type="evidence" value="ECO:0007669"/>
    <property type="project" value="InterPro"/>
</dbReference>
<dbReference type="InterPro" id="IPR027417">
    <property type="entry name" value="P-loop_NTPase"/>
</dbReference>
<dbReference type="InterPro" id="IPR041885">
    <property type="entry name" value="MAN1_winged_helix_dom"/>
</dbReference>
<evidence type="ECO:0000313" key="14">
    <source>
        <dbReference type="Proteomes" id="UP000010422"/>
    </source>
</evidence>
<dbReference type="Pfam" id="PF09402">
    <property type="entry name" value="MSC"/>
    <property type="match status" value="1"/>
</dbReference>
<evidence type="ECO:0000313" key="13">
    <source>
        <dbReference type="EMBL" id="CCJ30392.1"/>
    </source>
</evidence>
<dbReference type="EMBL" id="CAKM01000249">
    <property type="protein sequence ID" value="CCJ30392.1"/>
    <property type="molecule type" value="Genomic_DNA"/>
</dbReference>
<evidence type="ECO:0000256" key="8">
    <source>
        <dbReference type="SAM" id="Phobius"/>
    </source>
</evidence>
<evidence type="ECO:0000256" key="2">
    <source>
        <dbReference type="ARBA" id="ARBA00022553"/>
    </source>
</evidence>
<feature type="transmembrane region" description="Helical" evidence="8">
    <location>
        <begin position="12"/>
        <end position="38"/>
    </location>
</feature>
<feature type="compositionally biased region" description="Basic and acidic residues" evidence="7">
    <location>
        <begin position="483"/>
        <end position="498"/>
    </location>
</feature>
<dbReference type="GO" id="GO:0003972">
    <property type="term" value="F:RNA ligase (ATP) activity"/>
    <property type="evidence" value="ECO:0007669"/>
    <property type="project" value="InterPro"/>
</dbReference>
<dbReference type="CDD" id="cd12935">
    <property type="entry name" value="LEM_like"/>
    <property type="match status" value="1"/>
</dbReference>
<evidence type="ECO:0000259" key="9">
    <source>
        <dbReference type="Pfam" id="PF08302"/>
    </source>
</evidence>
<accession>L0PDW4</accession>
<dbReference type="Gene3D" id="1.10.10.1180">
    <property type="entry name" value="MAN1, winged-helix domain"/>
    <property type="match status" value="1"/>
</dbReference>
<feature type="domain" description="tRNA ligase kinase" evidence="10">
    <location>
        <begin position="13"/>
        <end position="181"/>
    </location>
</feature>
<evidence type="ECO:0000259" key="11">
    <source>
        <dbReference type="Pfam" id="PF09402"/>
    </source>
</evidence>
<proteinExistence type="predicted"/>
<keyword evidence="2" id="KW-0597">Phosphoprotein</keyword>
<evidence type="ECO:0000259" key="10">
    <source>
        <dbReference type="Pfam" id="PF08303"/>
    </source>
</evidence>
<comment type="caution">
    <text evidence="13">The sequence shown here is derived from an EMBL/GenBank/DDBJ whole genome shotgun (WGS) entry which is preliminary data.</text>
</comment>
<sequence>MMTTDDLEDRSILLVTIGTIGCGKTTLAVALSSLFGFGHIQNDNITGKKTKIQKFVTSITEALMHYHVVIADKNNHKFVERKELIHLVSELSPDTRFIALYYYHYDKDASLSCKKQELNKILKITQDRVFARGSNHQTIDASPNKIKAVLGIMNGFLSRFEPLDRSKEPDSLFENVIILDPTKDTRYNLEIVVKRLHEIIPKYITEIPTAFQMDNAVSSALNDYRPCISSVFPCFSQTPEYFAIVLKDNLALYVEEIMQGQSEEKRTFWEHLKSLSRVQHTFHVTLIHIADKSKYPEIWDSYLSRIDKHGVICQANVEFTHLVWNSRIMALAAKIIDAQKKKLISVNLYPHATIGTENKMIFAKESNDLLAFWKSHPHDSSIMALIVSFLVCIFFLIYLILGYIFKYRILVHYLILLIISNHMSNDYLDEHFDVKSLRIADLRRILLEHDVDYPSSAKKQVLLDLFHKHVFSQQKAVAATKQHTKDSIRDKNEEDSNIKRVKQKNSKRTALESSETLKDSSSIRRSNTRGSLRRSASTHTVEIKEQPLEKSCSKDVFSSENPFQKGSPLCEIDTSSVPLLRSIDESLSNTSKFTSGASVKDSVVYANSHVPSKTQIRPPPNVNVSYSKPQKFMAKIEDLKTSKQFYTMAIHKDLNVHTNTSHAFQDNDSLRKNISFQTQADREKISDADQIRNNLDISEKKNSFKPAIWREETIRLGYCNVETEGKYLYKSLRYGLFKILVIPSMYSSIREKLPQILLKNVLIYCRPCPNHAICYSNYKLLCEKDYILTPNIFSINGLIPIPPSCMPDTEKLRKVHIIVNEAIQILRDKNAKLDCGSLKLLKGEKEGVLEEDLEKYLWEMKSPNISDEQFQELLSDALEDIIKYDEILIENDGRIDLTDQKDILNQHLLQIFHSDVPLENISDKDWYAIESNLLVYILFIYLYIVVYISRNNIAYKSRISELVHFSLQRLFDQKCSYVSDPKSTYPYVAISHLRDDMLINEFNVDQRHKIWSKVEKIVENNSNVRTRLAEINGDWIRAWEWI</sequence>
<dbReference type="InParanoid" id="L0PDW4"/>
<evidence type="ECO:0000256" key="4">
    <source>
        <dbReference type="ARBA" id="ARBA00022989"/>
    </source>
</evidence>
<evidence type="ECO:0000256" key="3">
    <source>
        <dbReference type="ARBA" id="ARBA00022692"/>
    </source>
</evidence>
<dbReference type="PANTHER" id="PTHR32004:SF1">
    <property type="entry name" value="TRNA LIGASE"/>
    <property type="match status" value="1"/>
</dbReference>
<dbReference type="STRING" id="1209962.L0PDW4"/>
<evidence type="ECO:0000259" key="12">
    <source>
        <dbReference type="Pfam" id="PF12949"/>
    </source>
</evidence>
<protein>
    <submittedName>
        <fullName evidence="13">Uncharacterized protein</fullName>
    </submittedName>
</protein>
<feature type="domain" description="tRNA ligase phosphodiesterase" evidence="9">
    <location>
        <begin position="185"/>
        <end position="378"/>
    </location>
</feature>
<feature type="non-terminal residue" evidence="13">
    <location>
        <position position="1042"/>
    </location>
</feature>
<comment type="subcellular location">
    <subcellularLocation>
        <location evidence="1">Nucleus inner membrane</location>
    </subcellularLocation>
</comment>
<keyword evidence="3 8" id="KW-0812">Transmembrane</keyword>
<feature type="transmembrane region" description="Helical" evidence="8">
    <location>
        <begin position="926"/>
        <end position="948"/>
    </location>
</feature>
<dbReference type="Proteomes" id="UP000010422">
    <property type="component" value="Unassembled WGS sequence"/>
</dbReference>
<dbReference type="GO" id="GO:0006388">
    <property type="term" value="P:tRNA splicing, via endonucleolytic cleavage and ligation"/>
    <property type="evidence" value="ECO:0007669"/>
    <property type="project" value="InterPro"/>
</dbReference>
<feature type="domain" description="HeH/LEM" evidence="12">
    <location>
        <begin position="435"/>
        <end position="467"/>
    </location>
</feature>